<reference evidence="4" key="1">
    <citation type="submission" date="2017-04" db="EMBL/GenBank/DDBJ databases">
        <authorList>
            <person name="Varghese N."/>
            <person name="Submissions S."/>
        </authorList>
    </citation>
    <scope>NUCLEOTIDE SEQUENCE [LARGE SCALE GENOMIC DNA]</scope>
    <source>
        <strain evidence="4">RKEM611</strain>
    </source>
</reference>
<evidence type="ECO:0000256" key="2">
    <source>
        <dbReference type="SAM" id="SignalP"/>
    </source>
</evidence>
<dbReference type="NCBIfam" id="NF038128">
    <property type="entry name" value="choice_anch_J"/>
    <property type="match status" value="1"/>
</dbReference>
<evidence type="ECO:0000313" key="3">
    <source>
        <dbReference type="EMBL" id="SMF58692.1"/>
    </source>
</evidence>
<evidence type="ECO:0008006" key="5">
    <source>
        <dbReference type="Google" id="ProtNLM"/>
    </source>
</evidence>
<dbReference type="Proteomes" id="UP000192907">
    <property type="component" value="Unassembled WGS sequence"/>
</dbReference>
<dbReference type="AlphaFoldDB" id="A0A1Y6CFR1"/>
<proteinExistence type="predicted"/>
<evidence type="ECO:0000313" key="4">
    <source>
        <dbReference type="Proteomes" id="UP000192907"/>
    </source>
</evidence>
<protein>
    <recommendedName>
        <fullName evidence="5">Lipoprotein</fullName>
    </recommendedName>
</protein>
<dbReference type="STRING" id="1513793.SAMN06296036_119130"/>
<feature type="signal peptide" evidence="2">
    <location>
        <begin position="1"/>
        <end position="17"/>
    </location>
</feature>
<evidence type="ECO:0000256" key="1">
    <source>
        <dbReference type="SAM" id="MobiDB-lite"/>
    </source>
</evidence>
<dbReference type="RefSeq" id="WP_132322739.1">
    <property type="nucleotide sequence ID" value="NZ_FWZT01000019.1"/>
</dbReference>
<sequence>MLLKKSLYLTLALTAAACGSDSSSDDEPAPAPKTETPAPQTPKPGTDGNNGGDDNGAALVDQAVTSAQGLWGQACVPAPDNNGHVIYWISWEGPNFSETKEIFQDEKCEESTSKVVRVYKDTEISSYNDKGYFRAAGMKESETIFDFDNPKGKSQEVDTTKGAWIVYFKVDGDKFLKGQVDKATKEMKDKEPYTYSKVDGTIPERTYVEKETPESPKEPEGAILFADFEGGDLGGFTSLVTKGVKDWSNYKKDGASSASINGYNTNVENETWLYSKKLDLSKYTNEAVILSFDHERRFGPDTINDEIGVFVSDKFDPAKPNANWVELKGFNIPEKFAGFANSGEIDLSTYKGKSITIGFRYRSSIDKPVLWAVDNVTVTAK</sequence>
<gene>
    <name evidence="3" type="ORF">SAMN06296036_119130</name>
</gene>
<dbReference type="EMBL" id="FWZT01000019">
    <property type="protein sequence ID" value="SMF58692.1"/>
    <property type="molecule type" value="Genomic_DNA"/>
</dbReference>
<feature type="region of interest" description="Disordered" evidence="1">
    <location>
        <begin position="17"/>
        <end position="57"/>
    </location>
</feature>
<dbReference type="Gene3D" id="2.60.120.200">
    <property type="match status" value="1"/>
</dbReference>
<accession>A0A1Y6CFR1</accession>
<dbReference type="OrthoDB" id="1492759at2"/>
<keyword evidence="4" id="KW-1185">Reference proteome</keyword>
<feature type="chain" id="PRO_5012757407" description="Lipoprotein" evidence="2">
    <location>
        <begin position="18"/>
        <end position="381"/>
    </location>
</feature>
<organism evidence="3 4">
    <name type="scientific">Pseudobacteriovorax antillogorgiicola</name>
    <dbReference type="NCBI Taxonomy" id="1513793"/>
    <lineage>
        <taxon>Bacteria</taxon>
        <taxon>Pseudomonadati</taxon>
        <taxon>Bdellovibrionota</taxon>
        <taxon>Oligoflexia</taxon>
        <taxon>Oligoflexales</taxon>
        <taxon>Pseudobacteriovoracaceae</taxon>
        <taxon>Pseudobacteriovorax</taxon>
    </lineage>
</organism>
<name>A0A1Y6CFR1_9BACT</name>
<keyword evidence="2" id="KW-0732">Signal</keyword>
<dbReference type="PROSITE" id="PS51257">
    <property type="entry name" value="PROKAR_LIPOPROTEIN"/>
    <property type="match status" value="1"/>
</dbReference>